<sequence length="132" mass="15662">MNPKILQNSKDKGENGWLFECVWQMEFYCTLLQVLPNDIFFLLMLEKCLDQWDMFQKLNIYDSILKHTKQWIIIDIQNSNKKVSELENLVYSSGNTEDVQLLGKENLLGYDISEFLDPIKIEILIFYKNCIN</sequence>
<evidence type="ECO:0000313" key="2">
    <source>
        <dbReference type="Proteomes" id="UP000266861"/>
    </source>
</evidence>
<dbReference type="Proteomes" id="UP000266861">
    <property type="component" value="Unassembled WGS sequence"/>
</dbReference>
<organism evidence="1 2">
    <name type="scientific">Diversispora epigaea</name>
    <dbReference type="NCBI Taxonomy" id="1348612"/>
    <lineage>
        <taxon>Eukaryota</taxon>
        <taxon>Fungi</taxon>
        <taxon>Fungi incertae sedis</taxon>
        <taxon>Mucoromycota</taxon>
        <taxon>Glomeromycotina</taxon>
        <taxon>Glomeromycetes</taxon>
        <taxon>Diversisporales</taxon>
        <taxon>Diversisporaceae</taxon>
        <taxon>Diversispora</taxon>
    </lineage>
</organism>
<reference evidence="1 2" key="1">
    <citation type="submission" date="2018-08" db="EMBL/GenBank/DDBJ databases">
        <title>Genome and evolution of the arbuscular mycorrhizal fungus Diversispora epigaea (formerly Glomus versiforme) and its bacterial endosymbionts.</title>
        <authorList>
            <person name="Sun X."/>
            <person name="Fei Z."/>
            <person name="Harrison M."/>
        </authorList>
    </citation>
    <scope>NUCLEOTIDE SEQUENCE [LARGE SCALE GENOMIC DNA]</scope>
    <source>
        <strain evidence="1 2">IT104</strain>
    </source>
</reference>
<evidence type="ECO:0000313" key="1">
    <source>
        <dbReference type="EMBL" id="RHZ79067.1"/>
    </source>
</evidence>
<comment type="caution">
    <text evidence="1">The sequence shown here is derived from an EMBL/GenBank/DDBJ whole genome shotgun (WGS) entry which is preliminary data.</text>
</comment>
<protein>
    <submittedName>
        <fullName evidence="1">Uncharacterized protein</fullName>
    </submittedName>
</protein>
<proteinExistence type="predicted"/>
<name>A0A397IVK7_9GLOM</name>
<keyword evidence="2" id="KW-1185">Reference proteome</keyword>
<dbReference type="AlphaFoldDB" id="A0A397IVK7"/>
<dbReference type="EMBL" id="PQFF01000143">
    <property type="protein sequence ID" value="RHZ79067.1"/>
    <property type="molecule type" value="Genomic_DNA"/>
</dbReference>
<accession>A0A397IVK7</accession>
<dbReference type="STRING" id="1348612.A0A397IVK7"/>
<gene>
    <name evidence="1" type="ORF">Glove_152g22</name>
</gene>